<dbReference type="EMBL" id="JAVFHQ010000018">
    <property type="protein sequence ID" value="KAK4545790.1"/>
    <property type="molecule type" value="Genomic_DNA"/>
</dbReference>
<evidence type="ECO:0000256" key="18">
    <source>
        <dbReference type="SAM" id="MobiDB-lite"/>
    </source>
</evidence>
<evidence type="ECO:0000313" key="21">
    <source>
        <dbReference type="EMBL" id="KAK4545790.1"/>
    </source>
</evidence>
<dbReference type="FunFam" id="2.60.120.200:FF:000152">
    <property type="entry name" value="Cell wall glucanase"/>
    <property type="match status" value="1"/>
</dbReference>
<dbReference type="InterPro" id="IPR000757">
    <property type="entry name" value="Beta-glucanase-like"/>
</dbReference>
<comment type="caution">
    <text evidence="21">The sequence shown here is derived from an EMBL/GenBank/DDBJ whole genome shotgun (WGS) entry which is preliminary data.</text>
</comment>
<dbReference type="PANTHER" id="PTHR10963:SF27">
    <property type="entry name" value="GLYCOSIDASE-RELATED"/>
    <property type="match status" value="1"/>
</dbReference>
<sequence length="413" mass="42130">MYFSRSAAVVAVAASLPLALAQTSTTCNPTEKTCSDDTGLDTATFSSDFTTGSSANASWSAATGTTITYGTQGAEFIIDKAGEAPTIQTDFYIFFGRIEVKMKAAAGTGIVSSIVLESDDLDEIDWEWLGGNTAQVETNFFGKGNTTSYDRAIYYSVSTPQDSFHTYTIDWTSERIEWIIDGTVVRTLPYSDALTLEGKNYPQTPMVLKMGNWCGGCSGEAAGTIEWAGGNTTFDNAPYTMYVESVAITNYNPGSKYEYSDETGDYDSITVINGTTTGSASASTASSTGSSSASSGSGKSSTGSDASTSAPTSSISVAGVDQQTAAAVSSTVTGSAYSTNTASASAQNTGSTIATSVVSATTQVPGSSPSSTTSGSSASSSGVVTQSGTSGATANTVVTGASLLTVALGFLML</sequence>
<evidence type="ECO:0000256" key="2">
    <source>
        <dbReference type="ARBA" id="ARBA00004589"/>
    </source>
</evidence>
<evidence type="ECO:0000313" key="22">
    <source>
        <dbReference type="Proteomes" id="UP001324427"/>
    </source>
</evidence>
<evidence type="ECO:0000256" key="9">
    <source>
        <dbReference type="ARBA" id="ARBA00023180"/>
    </source>
</evidence>
<feature type="domain" description="GH16" evidence="20">
    <location>
        <begin position="35"/>
        <end position="251"/>
    </location>
</feature>
<feature type="chain" id="PRO_5043395739" description="Crh-like protein" evidence="19">
    <location>
        <begin position="22"/>
        <end position="413"/>
    </location>
</feature>
<dbReference type="PIRSF" id="PIRSF037299">
    <property type="entry name" value="Glycosidase_CRH1_prd"/>
    <property type="match status" value="1"/>
</dbReference>
<dbReference type="PANTHER" id="PTHR10963">
    <property type="entry name" value="GLYCOSYL HYDROLASE-RELATED"/>
    <property type="match status" value="1"/>
</dbReference>
<dbReference type="InterPro" id="IPR013320">
    <property type="entry name" value="ConA-like_dom_sf"/>
</dbReference>
<evidence type="ECO:0000256" key="3">
    <source>
        <dbReference type="ARBA" id="ARBA00022622"/>
    </source>
</evidence>
<dbReference type="CDD" id="cd02183">
    <property type="entry name" value="GH16_fungal_CRH1_transglycosylase"/>
    <property type="match status" value="1"/>
</dbReference>
<dbReference type="GO" id="GO:0031505">
    <property type="term" value="P:fungal-type cell wall organization"/>
    <property type="evidence" value="ECO:0007669"/>
    <property type="project" value="TreeGrafter"/>
</dbReference>
<feature type="region of interest" description="Disordered" evidence="18">
    <location>
        <begin position="278"/>
        <end position="313"/>
    </location>
</feature>
<evidence type="ECO:0000256" key="11">
    <source>
        <dbReference type="ARBA" id="ARBA00023295"/>
    </source>
</evidence>
<evidence type="ECO:0000256" key="19">
    <source>
        <dbReference type="SAM" id="SignalP"/>
    </source>
</evidence>
<dbReference type="GO" id="GO:0008843">
    <property type="term" value="F:endochitinase activity"/>
    <property type="evidence" value="ECO:0007669"/>
    <property type="project" value="UniProtKB-EC"/>
</dbReference>
<feature type="disulfide bond" evidence="17">
    <location>
        <begin position="27"/>
        <end position="34"/>
    </location>
</feature>
<keyword evidence="7 15" id="KW-0378">Hydrolase</keyword>
<evidence type="ECO:0000259" key="20">
    <source>
        <dbReference type="PROSITE" id="PS51762"/>
    </source>
</evidence>
<dbReference type="EC" id="3.2.-.-" evidence="15"/>
<dbReference type="GO" id="GO:0005975">
    <property type="term" value="P:carbohydrate metabolic process"/>
    <property type="evidence" value="ECO:0007669"/>
    <property type="project" value="InterPro"/>
</dbReference>
<evidence type="ECO:0000256" key="12">
    <source>
        <dbReference type="ARBA" id="ARBA00023316"/>
    </source>
</evidence>
<feature type="signal peptide" evidence="19">
    <location>
        <begin position="1"/>
        <end position="21"/>
    </location>
</feature>
<comment type="similarity">
    <text evidence="13">Belongs to the glycosyl hydrolase 16 family. CRH1 subfamily.</text>
</comment>
<evidence type="ECO:0000256" key="1">
    <source>
        <dbReference type="ARBA" id="ARBA00000822"/>
    </source>
</evidence>
<evidence type="ECO:0000256" key="16">
    <source>
        <dbReference type="PIRSR" id="PIRSR037299-1"/>
    </source>
</evidence>
<keyword evidence="12" id="KW-0961">Cell wall biogenesis/degradation</keyword>
<evidence type="ECO:0000256" key="13">
    <source>
        <dbReference type="ARBA" id="ARBA00038074"/>
    </source>
</evidence>
<keyword evidence="22" id="KW-1185">Reference proteome</keyword>
<evidence type="ECO:0000256" key="10">
    <source>
        <dbReference type="ARBA" id="ARBA00023288"/>
    </source>
</evidence>
<comment type="function">
    <text evidence="14">Dual chitinase/transglycosylase that plays a role in cell wall architecture. Chitinase and transglycosylase activities are coupled. Required for the polysaccharide cross-linking at the septa and the cell wall. More specifically, transfers chitin to 1,6-beta-glucan in the cell wall.</text>
</comment>
<evidence type="ECO:0000256" key="15">
    <source>
        <dbReference type="PIRNR" id="PIRNR037299"/>
    </source>
</evidence>
<feature type="active site" description="Proton donor" evidence="16">
    <location>
        <position position="123"/>
    </location>
</feature>
<keyword evidence="6 19" id="KW-0732">Signal</keyword>
<dbReference type="Proteomes" id="UP001324427">
    <property type="component" value="Unassembled WGS sequence"/>
</dbReference>
<dbReference type="InterPro" id="IPR017168">
    <property type="entry name" value="CHR-like"/>
</dbReference>
<evidence type="ECO:0000256" key="6">
    <source>
        <dbReference type="ARBA" id="ARBA00022729"/>
    </source>
</evidence>
<keyword evidence="17" id="KW-1015">Disulfide bond</keyword>
<dbReference type="Gene3D" id="2.60.120.200">
    <property type="match status" value="1"/>
</dbReference>
<keyword evidence="8 15" id="KW-0472">Membrane</keyword>
<keyword evidence="3" id="KW-0336">GPI-anchor</keyword>
<evidence type="ECO:0000256" key="14">
    <source>
        <dbReference type="ARBA" id="ARBA00093308"/>
    </source>
</evidence>
<gene>
    <name evidence="21" type="ORF">LTR36_002744</name>
</gene>
<keyword evidence="4" id="KW-0328">Glycosyltransferase</keyword>
<evidence type="ECO:0000256" key="7">
    <source>
        <dbReference type="ARBA" id="ARBA00022801"/>
    </source>
</evidence>
<feature type="active site" description="Proton donor" evidence="16">
    <location>
        <position position="127"/>
    </location>
</feature>
<name>A0AAV9JK19_9PEZI</name>
<organism evidence="21 22">
    <name type="scientific">Oleoguttula mirabilis</name>
    <dbReference type="NCBI Taxonomy" id="1507867"/>
    <lineage>
        <taxon>Eukaryota</taxon>
        <taxon>Fungi</taxon>
        <taxon>Dikarya</taxon>
        <taxon>Ascomycota</taxon>
        <taxon>Pezizomycotina</taxon>
        <taxon>Dothideomycetes</taxon>
        <taxon>Dothideomycetidae</taxon>
        <taxon>Mycosphaerellales</taxon>
        <taxon>Teratosphaeriaceae</taxon>
        <taxon>Oleoguttula</taxon>
    </lineage>
</organism>
<dbReference type="Pfam" id="PF00722">
    <property type="entry name" value="Glyco_hydro_16"/>
    <property type="match status" value="1"/>
</dbReference>
<dbReference type="AlphaFoldDB" id="A0AAV9JK19"/>
<comment type="subcellular location">
    <subcellularLocation>
        <location evidence="2">Membrane</location>
        <topology evidence="2">Lipid-anchor</topology>
        <topology evidence="2">GPI-anchor</topology>
    </subcellularLocation>
</comment>
<dbReference type="PROSITE" id="PS51762">
    <property type="entry name" value="GH16_2"/>
    <property type="match status" value="1"/>
</dbReference>
<reference evidence="21 22" key="1">
    <citation type="submission" date="2021-11" db="EMBL/GenBank/DDBJ databases">
        <title>Black yeast isolated from Biological Soil Crust.</title>
        <authorList>
            <person name="Kurbessoian T."/>
        </authorList>
    </citation>
    <scope>NUCLEOTIDE SEQUENCE [LARGE SCALE GENOMIC DNA]</scope>
    <source>
        <strain evidence="21 22">CCFEE 5522</strain>
    </source>
</reference>
<feature type="region of interest" description="Disordered" evidence="18">
    <location>
        <begin position="360"/>
        <end position="391"/>
    </location>
</feature>
<accession>A0AAV9JK19</accession>
<evidence type="ECO:0000256" key="8">
    <source>
        <dbReference type="ARBA" id="ARBA00023136"/>
    </source>
</evidence>
<keyword evidence="5" id="KW-0808">Transferase</keyword>
<dbReference type="GO" id="GO:0016757">
    <property type="term" value="F:glycosyltransferase activity"/>
    <property type="evidence" value="ECO:0007669"/>
    <property type="project" value="UniProtKB-KW"/>
</dbReference>
<comment type="catalytic activity">
    <reaction evidence="1">
        <text>Random endo-hydrolysis of N-acetyl-beta-D-glucosaminide (1-&gt;4)-beta-linkages in chitin and chitodextrins.</text>
        <dbReference type="EC" id="3.2.1.14"/>
    </reaction>
</comment>
<keyword evidence="10" id="KW-0449">Lipoprotein</keyword>
<evidence type="ECO:0000256" key="4">
    <source>
        <dbReference type="ARBA" id="ARBA00022676"/>
    </source>
</evidence>
<dbReference type="SUPFAM" id="SSF49899">
    <property type="entry name" value="Concanavalin A-like lectins/glucanases"/>
    <property type="match status" value="1"/>
</dbReference>
<dbReference type="GO" id="GO:0098552">
    <property type="term" value="C:side of membrane"/>
    <property type="evidence" value="ECO:0007669"/>
    <property type="project" value="UniProtKB-KW"/>
</dbReference>
<protein>
    <recommendedName>
        <fullName evidence="15">Crh-like protein</fullName>
        <ecNumber evidence="15">3.2.-.-</ecNumber>
    </recommendedName>
</protein>
<keyword evidence="11" id="KW-0326">Glycosidase</keyword>
<evidence type="ECO:0000256" key="5">
    <source>
        <dbReference type="ARBA" id="ARBA00022679"/>
    </source>
</evidence>
<dbReference type="InterPro" id="IPR050546">
    <property type="entry name" value="Glycosyl_Hydrlase_16"/>
</dbReference>
<dbReference type="GO" id="GO:0009277">
    <property type="term" value="C:fungal-type cell wall"/>
    <property type="evidence" value="ECO:0007669"/>
    <property type="project" value="TreeGrafter"/>
</dbReference>
<keyword evidence="9" id="KW-0325">Glycoprotein</keyword>
<evidence type="ECO:0000256" key="17">
    <source>
        <dbReference type="PIRSR" id="PIRSR037299-2"/>
    </source>
</evidence>
<proteinExistence type="inferred from homology"/>